<evidence type="ECO:0000256" key="3">
    <source>
        <dbReference type="ARBA" id="ARBA00023163"/>
    </source>
</evidence>
<dbReference type="Gene3D" id="1.10.10.10">
    <property type="entry name" value="Winged helix-like DNA-binding domain superfamily/Winged helix DNA-binding domain"/>
    <property type="match status" value="1"/>
</dbReference>
<organism evidence="5 6">
    <name type="scientific">Aquabacter spiritensis</name>
    <dbReference type="NCBI Taxonomy" id="933073"/>
    <lineage>
        <taxon>Bacteria</taxon>
        <taxon>Pseudomonadati</taxon>
        <taxon>Pseudomonadota</taxon>
        <taxon>Alphaproteobacteria</taxon>
        <taxon>Hyphomicrobiales</taxon>
        <taxon>Xanthobacteraceae</taxon>
        <taxon>Aquabacter</taxon>
    </lineage>
</organism>
<evidence type="ECO:0000313" key="5">
    <source>
        <dbReference type="EMBL" id="TCT07906.1"/>
    </source>
</evidence>
<keyword evidence="1" id="KW-0805">Transcription regulation</keyword>
<dbReference type="SMART" id="SM00866">
    <property type="entry name" value="UTRA"/>
    <property type="match status" value="1"/>
</dbReference>
<name>A0A4R3M4W6_9HYPH</name>
<feature type="domain" description="HTH gntR-type" evidence="4">
    <location>
        <begin position="34"/>
        <end position="102"/>
    </location>
</feature>
<accession>A0A4R3M4W6</accession>
<protein>
    <submittedName>
        <fullName evidence="5">GntR family transcriptional regulator</fullName>
    </submittedName>
</protein>
<dbReference type="InterPro" id="IPR000524">
    <property type="entry name" value="Tscrpt_reg_HTH_GntR"/>
</dbReference>
<reference evidence="5 6" key="1">
    <citation type="submission" date="2019-03" db="EMBL/GenBank/DDBJ databases">
        <title>Genomic Encyclopedia of Type Strains, Phase IV (KMG-IV): sequencing the most valuable type-strain genomes for metagenomic binning, comparative biology and taxonomic classification.</title>
        <authorList>
            <person name="Goeker M."/>
        </authorList>
    </citation>
    <scope>NUCLEOTIDE SEQUENCE [LARGE SCALE GENOMIC DNA]</scope>
    <source>
        <strain evidence="5 6">DSM 9035</strain>
    </source>
</reference>
<dbReference type="AlphaFoldDB" id="A0A4R3M4W6"/>
<proteinExistence type="predicted"/>
<dbReference type="GO" id="GO:0045892">
    <property type="term" value="P:negative regulation of DNA-templated transcription"/>
    <property type="evidence" value="ECO:0007669"/>
    <property type="project" value="TreeGrafter"/>
</dbReference>
<keyword evidence="2" id="KW-0238">DNA-binding</keyword>
<dbReference type="PROSITE" id="PS50949">
    <property type="entry name" value="HTH_GNTR"/>
    <property type="match status" value="1"/>
</dbReference>
<dbReference type="CDD" id="cd07377">
    <property type="entry name" value="WHTH_GntR"/>
    <property type="match status" value="1"/>
</dbReference>
<evidence type="ECO:0000256" key="2">
    <source>
        <dbReference type="ARBA" id="ARBA00023125"/>
    </source>
</evidence>
<dbReference type="SUPFAM" id="SSF46785">
    <property type="entry name" value="Winged helix' DNA-binding domain"/>
    <property type="match status" value="1"/>
</dbReference>
<evidence type="ECO:0000313" key="6">
    <source>
        <dbReference type="Proteomes" id="UP000294664"/>
    </source>
</evidence>
<dbReference type="GO" id="GO:0003700">
    <property type="term" value="F:DNA-binding transcription factor activity"/>
    <property type="evidence" value="ECO:0007669"/>
    <property type="project" value="InterPro"/>
</dbReference>
<comment type="caution">
    <text evidence="5">The sequence shown here is derived from an EMBL/GenBank/DDBJ whole genome shotgun (WGS) entry which is preliminary data.</text>
</comment>
<dbReference type="Proteomes" id="UP000294664">
    <property type="component" value="Unassembled WGS sequence"/>
</dbReference>
<sequence>MSLEIGTNVVAPTDHVARAADAAEARRRLRTSSLPLYVALANLLRSEIQEGRWAAGAQLPTLDQLSDAYGVARVTIRQALGMLADDGLIDRRQGKGTFVASGMPERKIIHLDSDWHNFLQMLDGNVPEPLAVDPDAAPPRILPKEGVPAASYRYMRRVHRAGGQAYCVIDVYLANSCYRRAPDAFDSEMVIPVLGRVCGPELKKMSQSFRIMAADLVVARHLDLPVGAPVGEVRRVITDHDGMVIYLGAGQYRGDLVVFNTTLEVPTG</sequence>
<keyword evidence="6" id="KW-1185">Reference proteome</keyword>
<dbReference type="OrthoDB" id="9794015at2"/>
<dbReference type="InterPro" id="IPR011663">
    <property type="entry name" value="UTRA"/>
</dbReference>
<dbReference type="GO" id="GO:0003677">
    <property type="term" value="F:DNA binding"/>
    <property type="evidence" value="ECO:0007669"/>
    <property type="project" value="UniProtKB-KW"/>
</dbReference>
<dbReference type="InterPro" id="IPR050679">
    <property type="entry name" value="Bact_HTH_transcr_reg"/>
</dbReference>
<dbReference type="Pfam" id="PF07702">
    <property type="entry name" value="UTRA"/>
    <property type="match status" value="1"/>
</dbReference>
<dbReference type="Pfam" id="PF00392">
    <property type="entry name" value="GntR"/>
    <property type="match status" value="1"/>
</dbReference>
<gene>
    <name evidence="5" type="ORF">EDC64_101425</name>
</gene>
<dbReference type="PANTHER" id="PTHR44846:SF1">
    <property type="entry name" value="MANNOSYL-D-GLYCERATE TRANSPORT_METABOLISM SYSTEM REPRESSOR MNGR-RELATED"/>
    <property type="match status" value="1"/>
</dbReference>
<evidence type="ECO:0000256" key="1">
    <source>
        <dbReference type="ARBA" id="ARBA00023015"/>
    </source>
</evidence>
<keyword evidence="3" id="KW-0804">Transcription</keyword>
<evidence type="ECO:0000259" key="4">
    <source>
        <dbReference type="PROSITE" id="PS50949"/>
    </source>
</evidence>
<dbReference type="InterPro" id="IPR036388">
    <property type="entry name" value="WH-like_DNA-bd_sf"/>
</dbReference>
<dbReference type="SUPFAM" id="SSF64288">
    <property type="entry name" value="Chorismate lyase-like"/>
    <property type="match status" value="1"/>
</dbReference>
<dbReference type="InterPro" id="IPR028978">
    <property type="entry name" value="Chorismate_lyase_/UTRA_dom_sf"/>
</dbReference>
<dbReference type="InterPro" id="IPR036390">
    <property type="entry name" value="WH_DNA-bd_sf"/>
</dbReference>
<dbReference type="SMART" id="SM00345">
    <property type="entry name" value="HTH_GNTR"/>
    <property type="match status" value="1"/>
</dbReference>
<dbReference type="PANTHER" id="PTHR44846">
    <property type="entry name" value="MANNOSYL-D-GLYCERATE TRANSPORT/METABOLISM SYSTEM REPRESSOR MNGR-RELATED"/>
    <property type="match status" value="1"/>
</dbReference>
<dbReference type="PRINTS" id="PR00035">
    <property type="entry name" value="HTHGNTR"/>
</dbReference>
<dbReference type="Gene3D" id="3.40.1410.10">
    <property type="entry name" value="Chorismate lyase-like"/>
    <property type="match status" value="1"/>
</dbReference>
<dbReference type="EMBL" id="SMAI01000001">
    <property type="protein sequence ID" value="TCT07906.1"/>
    <property type="molecule type" value="Genomic_DNA"/>
</dbReference>
<dbReference type="RefSeq" id="WP_132029348.1">
    <property type="nucleotide sequence ID" value="NZ_SMAI01000001.1"/>
</dbReference>